<dbReference type="PANTHER" id="PTHR46032:SF6">
    <property type="entry name" value="CMP-N-ACETYLNEURAMINATE-BETA-GALACTOSAMIDE-ALPHA-2,3-SIALYLTRANSFERASE 1"/>
    <property type="match status" value="1"/>
</dbReference>
<dbReference type="GO" id="GO:0097503">
    <property type="term" value="P:sialylation"/>
    <property type="evidence" value="ECO:0007669"/>
    <property type="project" value="TreeGrafter"/>
</dbReference>
<keyword evidence="10" id="KW-1015">Disulfide bond</keyword>
<evidence type="ECO:0000256" key="5">
    <source>
        <dbReference type="ARBA" id="ARBA00022692"/>
    </source>
</evidence>
<evidence type="ECO:0000256" key="10">
    <source>
        <dbReference type="ARBA" id="ARBA00023157"/>
    </source>
</evidence>
<dbReference type="GO" id="GO:0000139">
    <property type="term" value="C:Golgi membrane"/>
    <property type="evidence" value="ECO:0007669"/>
    <property type="project" value="UniProtKB-SubCell"/>
</dbReference>
<dbReference type="GeneTree" id="ENSGT00940000154725"/>
<evidence type="ECO:0000256" key="4">
    <source>
        <dbReference type="ARBA" id="ARBA00022679"/>
    </source>
</evidence>
<evidence type="ECO:0000256" key="7">
    <source>
        <dbReference type="ARBA" id="ARBA00022989"/>
    </source>
</evidence>
<comment type="similarity">
    <text evidence="2">Belongs to the glycosyltransferase 29 family.</text>
</comment>
<keyword evidence="9" id="KW-0472">Membrane</keyword>
<evidence type="ECO:0000256" key="8">
    <source>
        <dbReference type="ARBA" id="ARBA00023034"/>
    </source>
</evidence>
<evidence type="ECO:0000313" key="12">
    <source>
        <dbReference type="Ensembl" id="ENSCVAP00000007824.1"/>
    </source>
</evidence>
<dbReference type="FunFam" id="3.90.1480.20:FF:000015">
    <property type="entry name" value="Lactosylceramide alpha-2,3-sialyltransferase"/>
    <property type="match status" value="1"/>
</dbReference>
<evidence type="ECO:0008006" key="14">
    <source>
        <dbReference type="Google" id="ProtNLM"/>
    </source>
</evidence>
<dbReference type="STRING" id="28743.ENSCVAP00000007824"/>
<sequence>MQLLKYVCKGKCMQIVGHHFSFKVIKRIKLTKNCVFQLIQGEQRDFFYYRATVQKLFELFPPMADLKKPSSDSCRTCAVVGNSVNLKGTHYGPLIDFQDVVMRMNAAPIKGYESDVGTKTTHRVMYPESAVDLDHSTHLVLFPFKIQDLEWLINAFTMGFFGRLVMDTVFYDTLCFVAV</sequence>
<reference evidence="12" key="1">
    <citation type="submission" date="2025-08" db="UniProtKB">
        <authorList>
            <consortium name="Ensembl"/>
        </authorList>
    </citation>
    <scope>IDENTIFICATION</scope>
</reference>
<dbReference type="Gene3D" id="3.90.1480.20">
    <property type="entry name" value="Glycosyl transferase family 29"/>
    <property type="match status" value="1"/>
</dbReference>
<evidence type="ECO:0000256" key="3">
    <source>
        <dbReference type="ARBA" id="ARBA00022676"/>
    </source>
</evidence>
<dbReference type="AlphaFoldDB" id="A0A3Q2CQP8"/>
<reference evidence="12" key="2">
    <citation type="submission" date="2025-09" db="UniProtKB">
        <authorList>
            <consortium name="Ensembl"/>
        </authorList>
    </citation>
    <scope>IDENTIFICATION</scope>
</reference>
<keyword evidence="3" id="KW-0328">Glycosyltransferase</keyword>
<organism evidence="12 13">
    <name type="scientific">Cyprinodon variegatus</name>
    <name type="common">Sheepshead minnow</name>
    <dbReference type="NCBI Taxonomy" id="28743"/>
    <lineage>
        <taxon>Eukaryota</taxon>
        <taxon>Metazoa</taxon>
        <taxon>Chordata</taxon>
        <taxon>Craniata</taxon>
        <taxon>Vertebrata</taxon>
        <taxon>Euteleostomi</taxon>
        <taxon>Actinopterygii</taxon>
        <taxon>Neopterygii</taxon>
        <taxon>Teleostei</taxon>
        <taxon>Neoteleostei</taxon>
        <taxon>Acanthomorphata</taxon>
        <taxon>Ovalentaria</taxon>
        <taxon>Atherinomorphae</taxon>
        <taxon>Cyprinodontiformes</taxon>
        <taxon>Cyprinodontidae</taxon>
        <taxon>Cyprinodon</taxon>
    </lineage>
</organism>
<comment type="subcellular location">
    <subcellularLocation>
        <location evidence="1">Golgi apparatus membrane</location>
        <topology evidence="1">Single-pass type II membrane protein</topology>
    </subcellularLocation>
</comment>
<dbReference type="GO" id="GO:0003836">
    <property type="term" value="F:beta-galactoside (CMP) alpha-2,3-sialyltransferase activity"/>
    <property type="evidence" value="ECO:0007669"/>
    <property type="project" value="TreeGrafter"/>
</dbReference>
<accession>A0A3Q2CQP8</accession>
<name>A0A3Q2CQP8_CYPVA</name>
<keyword evidence="5" id="KW-0812">Transmembrane</keyword>
<dbReference type="Proteomes" id="UP000265020">
    <property type="component" value="Unassembled WGS sequence"/>
</dbReference>
<dbReference type="InterPro" id="IPR051757">
    <property type="entry name" value="Beta-gal_alpha2-3_sialyltrans"/>
</dbReference>
<dbReference type="Ensembl" id="ENSCVAT00000002650.1">
    <property type="protein sequence ID" value="ENSCVAP00000007824.1"/>
    <property type="gene ID" value="ENSCVAG00000009513.1"/>
</dbReference>
<evidence type="ECO:0000256" key="9">
    <source>
        <dbReference type="ARBA" id="ARBA00023136"/>
    </source>
</evidence>
<keyword evidence="11" id="KW-0325">Glycoprotein</keyword>
<evidence type="ECO:0000313" key="13">
    <source>
        <dbReference type="Proteomes" id="UP000265020"/>
    </source>
</evidence>
<proteinExistence type="inferred from homology"/>
<keyword evidence="4" id="KW-0808">Transferase</keyword>
<dbReference type="InterPro" id="IPR038578">
    <property type="entry name" value="GT29-like_sf"/>
</dbReference>
<keyword evidence="6" id="KW-0735">Signal-anchor</keyword>
<keyword evidence="8" id="KW-0333">Golgi apparatus</keyword>
<protein>
    <recommendedName>
        <fullName evidence="14">ST3 beta-galactoside alpha-2,3-sialyltransferase 1</fullName>
    </recommendedName>
</protein>
<keyword evidence="7" id="KW-1133">Transmembrane helix</keyword>
<evidence type="ECO:0000256" key="11">
    <source>
        <dbReference type="ARBA" id="ARBA00023180"/>
    </source>
</evidence>
<dbReference type="PANTHER" id="PTHR46032">
    <property type="entry name" value="ALPHA-2,3-SIALYLTRANSFERASE ST3GAL I ISOFORM X1"/>
    <property type="match status" value="1"/>
</dbReference>
<evidence type="ECO:0000256" key="2">
    <source>
        <dbReference type="ARBA" id="ARBA00006003"/>
    </source>
</evidence>
<dbReference type="InterPro" id="IPR001675">
    <property type="entry name" value="Glyco_trans_29"/>
</dbReference>
<evidence type="ECO:0000256" key="1">
    <source>
        <dbReference type="ARBA" id="ARBA00004323"/>
    </source>
</evidence>
<dbReference type="Pfam" id="PF00777">
    <property type="entry name" value="Glyco_transf_29"/>
    <property type="match status" value="1"/>
</dbReference>
<evidence type="ECO:0000256" key="6">
    <source>
        <dbReference type="ARBA" id="ARBA00022968"/>
    </source>
</evidence>
<keyword evidence="13" id="KW-1185">Reference proteome</keyword>